<accession>A0A382F1D2</accession>
<protein>
    <recommendedName>
        <fullName evidence="2">Enoyl reductase (ER) domain-containing protein</fullName>
    </recommendedName>
</protein>
<keyword evidence="1" id="KW-0521">NADP</keyword>
<dbReference type="PANTHER" id="PTHR44154">
    <property type="entry name" value="QUINONE OXIDOREDUCTASE"/>
    <property type="match status" value="1"/>
</dbReference>
<dbReference type="InterPro" id="IPR013149">
    <property type="entry name" value="ADH-like_C"/>
</dbReference>
<evidence type="ECO:0000313" key="3">
    <source>
        <dbReference type="EMBL" id="SVB56184.1"/>
    </source>
</evidence>
<dbReference type="SUPFAM" id="SSF50129">
    <property type="entry name" value="GroES-like"/>
    <property type="match status" value="1"/>
</dbReference>
<dbReference type="SUPFAM" id="SSF51735">
    <property type="entry name" value="NAD(P)-binding Rossmann-fold domains"/>
    <property type="match status" value="1"/>
</dbReference>
<proteinExistence type="predicted"/>
<dbReference type="CDD" id="cd08253">
    <property type="entry name" value="zeta_crystallin"/>
    <property type="match status" value="1"/>
</dbReference>
<dbReference type="InterPro" id="IPR013154">
    <property type="entry name" value="ADH-like_N"/>
</dbReference>
<dbReference type="Gene3D" id="3.90.180.10">
    <property type="entry name" value="Medium-chain alcohol dehydrogenases, catalytic domain"/>
    <property type="match status" value="1"/>
</dbReference>
<dbReference type="Pfam" id="PF08240">
    <property type="entry name" value="ADH_N"/>
    <property type="match status" value="1"/>
</dbReference>
<dbReference type="InterPro" id="IPR036291">
    <property type="entry name" value="NAD(P)-bd_dom_sf"/>
</dbReference>
<evidence type="ECO:0000256" key="1">
    <source>
        <dbReference type="ARBA" id="ARBA00022857"/>
    </source>
</evidence>
<dbReference type="InterPro" id="IPR011032">
    <property type="entry name" value="GroES-like_sf"/>
</dbReference>
<name>A0A382F1D2_9ZZZZ</name>
<gene>
    <name evidence="3" type="ORF">METZ01_LOCUS209038</name>
</gene>
<dbReference type="PANTHER" id="PTHR44154:SF1">
    <property type="entry name" value="QUINONE OXIDOREDUCTASE"/>
    <property type="match status" value="1"/>
</dbReference>
<feature type="domain" description="Enoyl reductase (ER)" evidence="2">
    <location>
        <begin position="12"/>
        <end position="326"/>
    </location>
</feature>
<dbReference type="Gene3D" id="3.40.50.720">
    <property type="entry name" value="NAD(P)-binding Rossmann-like Domain"/>
    <property type="match status" value="1"/>
</dbReference>
<dbReference type="EMBL" id="UINC01047208">
    <property type="protein sequence ID" value="SVB56184.1"/>
    <property type="molecule type" value="Genomic_DNA"/>
</dbReference>
<evidence type="ECO:0000259" key="2">
    <source>
        <dbReference type="SMART" id="SM00829"/>
    </source>
</evidence>
<reference evidence="3" key="1">
    <citation type="submission" date="2018-05" db="EMBL/GenBank/DDBJ databases">
        <authorList>
            <person name="Lanie J.A."/>
            <person name="Ng W.-L."/>
            <person name="Kazmierczak K.M."/>
            <person name="Andrzejewski T.M."/>
            <person name="Davidsen T.M."/>
            <person name="Wayne K.J."/>
            <person name="Tettelin H."/>
            <person name="Glass J.I."/>
            <person name="Rusch D."/>
            <person name="Podicherti R."/>
            <person name="Tsui H.-C.T."/>
            <person name="Winkler M.E."/>
        </authorList>
    </citation>
    <scope>NUCLEOTIDE SEQUENCE</scope>
</reference>
<dbReference type="InterPro" id="IPR020843">
    <property type="entry name" value="ER"/>
</dbReference>
<dbReference type="SMART" id="SM00829">
    <property type="entry name" value="PKS_ER"/>
    <property type="match status" value="1"/>
</dbReference>
<organism evidence="3">
    <name type="scientific">marine metagenome</name>
    <dbReference type="NCBI Taxonomy" id="408172"/>
    <lineage>
        <taxon>unclassified sequences</taxon>
        <taxon>metagenomes</taxon>
        <taxon>ecological metagenomes</taxon>
    </lineage>
</organism>
<dbReference type="GO" id="GO:0016491">
    <property type="term" value="F:oxidoreductase activity"/>
    <property type="evidence" value="ECO:0007669"/>
    <property type="project" value="InterPro"/>
</dbReference>
<dbReference type="AlphaFoldDB" id="A0A382F1D2"/>
<dbReference type="Pfam" id="PF00107">
    <property type="entry name" value="ADH_zinc_N"/>
    <property type="match status" value="1"/>
</dbReference>
<sequence length="332" mass="35778">MRAAWYEKQGPASEVLRLGNLPTPEPEQGEVRVKLSFSGVNPSDTKRRVGFGGQKMAYPAIVPHSDGSGVIDQVGTGVPKNRIGERVWIYCGQWERAHGTAADYISIRGNHAIPLPDNIELMSGACLGIPAVTAHRALFSDGPIKGLTVLVTGGAGAVGNYAIQLAKWGGAERVITTCSSPEKENQAKAAGADLVINYKEEDVSAKIMDATDGQGVDRIVEVAFGVNLPSTVALLKDNGIISAYASDIEPTPILPFYPMMQKNCVLRWVFMYKIPEDDFANACNDLNNWLKKSSTHHMVSKIFPLEEIAEAHKFLESGEATGNVIVSIDGEN</sequence>
<dbReference type="InterPro" id="IPR051603">
    <property type="entry name" value="Zinc-ADH_QOR/CCCR"/>
</dbReference>